<gene>
    <name evidence="9" type="ORF">BBF96_11650</name>
</gene>
<name>A0A3Q9HR96_9FIRM</name>
<keyword evidence="4 8" id="KW-1003">Cell membrane</keyword>
<accession>A0A3Q9HR96</accession>
<keyword evidence="5 8" id="KW-0812">Transmembrane</keyword>
<protein>
    <recommendedName>
        <fullName evidence="8">Probable membrane transporter protein</fullName>
    </recommendedName>
</protein>
<dbReference type="KEGG" id="aft:BBF96_11650"/>
<dbReference type="EMBL" id="CP016379">
    <property type="protein sequence ID" value="AZR73987.1"/>
    <property type="molecule type" value="Genomic_DNA"/>
</dbReference>
<dbReference type="InterPro" id="IPR052017">
    <property type="entry name" value="TSUP"/>
</dbReference>
<evidence type="ECO:0000256" key="6">
    <source>
        <dbReference type="ARBA" id="ARBA00022989"/>
    </source>
</evidence>
<dbReference type="GO" id="GO:0005886">
    <property type="term" value="C:plasma membrane"/>
    <property type="evidence" value="ECO:0007669"/>
    <property type="project" value="UniProtKB-SubCell"/>
</dbReference>
<keyword evidence="3" id="KW-0813">Transport</keyword>
<evidence type="ECO:0000256" key="5">
    <source>
        <dbReference type="ARBA" id="ARBA00022692"/>
    </source>
</evidence>
<evidence type="ECO:0000256" key="4">
    <source>
        <dbReference type="ARBA" id="ARBA00022475"/>
    </source>
</evidence>
<feature type="transmembrane region" description="Helical" evidence="8">
    <location>
        <begin position="203"/>
        <end position="224"/>
    </location>
</feature>
<evidence type="ECO:0000256" key="8">
    <source>
        <dbReference type="RuleBase" id="RU363041"/>
    </source>
</evidence>
<dbReference type="PANTHER" id="PTHR30269">
    <property type="entry name" value="TRANSMEMBRANE PROTEIN YFCA"/>
    <property type="match status" value="1"/>
</dbReference>
<evidence type="ECO:0000256" key="1">
    <source>
        <dbReference type="ARBA" id="ARBA00004651"/>
    </source>
</evidence>
<keyword evidence="6 8" id="KW-1133">Transmembrane helix</keyword>
<evidence type="ECO:0000313" key="9">
    <source>
        <dbReference type="EMBL" id="AZR73987.1"/>
    </source>
</evidence>
<evidence type="ECO:0000256" key="2">
    <source>
        <dbReference type="ARBA" id="ARBA00009142"/>
    </source>
</evidence>
<dbReference type="InterPro" id="IPR002781">
    <property type="entry name" value="TM_pro_TauE-like"/>
</dbReference>
<dbReference type="Pfam" id="PF01925">
    <property type="entry name" value="TauE"/>
    <property type="match status" value="1"/>
</dbReference>
<sequence length="252" mass="26680">MSLFKVILILLAGTAAGFLNTVAGGGSLITMPTLIFLGLPSAIANGTNRIALMIQNIVAITNFRRKGFFDLKLSLMLSIPAILGAVIGSKIAVDLPDEIFNKILAIVMIGVLALILLKPQKKLTSNMENLSTKRQIAAMIAFFFVGIYGGFIQAGVGFIIIATLSVITGLSLVKINSLKVFIVALYMVSSLAVFIINGKVNWILGLTLAVGNGLGAWLGSNFAVAKGDKWIRIILVIAVLGMAAKLLGVFNF</sequence>
<dbReference type="RefSeq" id="WP_127017339.1">
    <property type="nucleotide sequence ID" value="NZ_CP016379.1"/>
</dbReference>
<dbReference type="Proteomes" id="UP000267250">
    <property type="component" value="Chromosome"/>
</dbReference>
<dbReference type="AlphaFoldDB" id="A0A3Q9HR96"/>
<feature type="transmembrane region" description="Helical" evidence="8">
    <location>
        <begin position="99"/>
        <end position="117"/>
    </location>
</feature>
<evidence type="ECO:0000313" key="10">
    <source>
        <dbReference type="Proteomes" id="UP000267250"/>
    </source>
</evidence>
<keyword evidence="10" id="KW-1185">Reference proteome</keyword>
<keyword evidence="7 8" id="KW-0472">Membrane</keyword>
<feature type="transmembrane region" description="Helical" evidence="8">
    <location>
        <begin position="230"/>
        <end position="250"/>
    </location>
</feature>
<comment type="similarity">
    <text evidence="2 8">Belongs to the 4-toluene sulfonate uptake permease (TSUP) (TC 2.A.102) family.</text>
</comment>
<dbReference type="OrthoDB" id="554695at2"/>
<dbReference type="PANTHER" id="PTHR30269:SF0">
    <property type="entry name" value="MEMBRANE TRANSPORTER PROTEIN YFCA-RELATED"/>
    <property type="match status" value="1"/>
</dbReference>
<organism evidence="9 10">
    <name type="scientific">Anoxybacter fermentans</name>
    <dbReference type="NCBI Taxonomy" id="1323375"/>
    <lineage>
        <taxon>Bacteria</taxon>
        <taxon>Bacillati</taxon>
        <taxon>Bacillota</taxon>
        <taxon>Clostridia</taxon>
        <taxon>Halanaerobiales</taxon>
        <taxon>Anoxybacter</taxon>
    </lineage>
</organism>
<feature type="transmembrane region" description="Helical" evidence="8">
    <location>
        <begin position="73"/>
        <end position="93"/>
    </location>
</feature>
<reference evidence="9 10" key="1">
    <citation type="submission" date="2016-07" db="EMBL/GenBank/DDBJ databases">
        <title>Genome and transcriptome analysis of iron-reducing fermentative bacteria Anoxybacter fermentans.</title>
        <authorList>
            <person name="Zeng X."/>
            <person name="Shao Z."/>
        </authorList>
    </citation>
    <scope>NUCLEOTIDE SEQUENCE [LARGE SCALE GENOMIC DNA]</scope>
    <source>
        <strain evidence="9 10">DY22613</strain>
    </source>
</reference>
<feature type="transmembrane region" description="Helical" evidence="8">
    <location>
        <begin position="178"/>
        <end position="196"/>
    </location>
</feature>
<evidence type="ECO:0000256" key="3">
    <source>
        <dbReference type="ARBA" id="ARBA00022448"/>
    </source>
</evidence>
<feature type="transmembrane region" description="Helical" evidence="8">
    <location>
        <begin position="34"/>
        <end position="52"/>
    </location>
</feature>
<feature type="transmembrane region" description="Helical" evidence="8">
    <location>
        <begin position="138"/>
        <end position="166"/>
    </location>
</feature>
<comment type="subcellular location">
    <subcellularLocation>
        <location evidence="1 8">Cell membrane</location>
        <topology evidence="1 8">Multi-pass membrane protein</topology>
    </subcellularLocation>
</comment>
<evidence type="ECO:0000256" key="7">
    <source>
        <dbReference type="ARBA" id="ARBA00023136"/>
    </source>
</evidence>
<proteinExistence type="inferred from homology"/>